<accession>A0A368G6K5</accession>
<keyword evidence="2" id="KW-1185">Reference proteome</keyword>
<protein>
    <submittedName>
        <fullName evidence="1">Uncharacterized protein</fullName>
    </submittedName>
</protein>
<dbReference type="AlphaFoldDB" id="A0A368G6K5"/>
<organism evidence="1 2">
    <name type="scientific">Ancylostoma caninum</name>
    <name type="common">Dog hookworm</name>
    <dbReference type="NCBI Taxonomy" id="29170"/>
    <lineage>
        <taxon>Eukaryota</taxon>
        <taxon>Metazoa</taxon>
        <taxon>Ecdysozoa</taxon>
        <taxon>Nematoda</taxon>
        <taxon>Chromadorea</taxon>
        <taxon>Rhabditida</taxon>
        <taxon>Rhabditina</taxon>
        <taxon>Rhabditomorpha</taxon>
        <taxon>Strongyloidea</taxon>
        <taxon>Ancylostomatidae</taxon>
        <taxon>Ancylostomatinae</taxon>
        <taxon>Ancylostoma</taxon>
    </lineage>
</organism>
<comment type="caution">
    <text evidence="1">The sequence shown here is derived from an EMBL/GenBank/DDBJ whole genome shotgun (WGS) entry which is preliminary data.</text>
</comment>
<evidence type="ECO:0000313" key="2">
    <source>
        <dbReference type="Proteomes" id="UP000252519"/>
    </source>
</evidence>
<sequence>MDIEASTGVHQDLSEYCDNGRNDFMFQKLAGGRSNVDASLPSTVEIRPQHLLSGNVAASDSGYASTTDDHRLHHELGANVCHSKITACSEEMNKKVCMMVNGTDPACLPSPRSCLKFTDVSSVTAGPNTKSDRMMINGVHKDETASYGNDVP</sequence>
<proteinExistence type="predicted"/>
<evidence type="ECO:0000313" key="1">
    <source>
        <dbReference type="EMBL" id="RCN38615.1"/>
    </source>
</evidence>
<dbReference type="EMBL" id="JOJR01000386">
    <property type="protein sequence ID" value="RCN38615.1"/>
    <property type="molecule type" value="Genomic_DNA"/>
</dbReference>
<name>A0A368G6K5_ANCCA</name>
<reference evidence="1 2" key="1">
    <citation type="submission" date="2014-10" db="EMBL/GenBank/DDBJ databases">
        <title>Draft genome of the hookworm Ancylostoma caninum.</title>
        <authorList>
            <person name="Mitreva M."/>
        </authorList>
    </citation>
    <scope>NUCLEOTIDE SEQUENCE [LARGE SCALE GENOMIC DNA]</scope>
    <source>
        <strain evidence="1 2">Baltimore</strain>
    </source>
</reference>
<dbReference type="Proteomes" id="UP000252519">
    <property type="component" value="Unassembled WGS sequence"/>
</dbReference>
<gene>
    <name evidence="1" type="ORF">ANCCAN_15462</name>
</gene>